<evidence type="ECO:0000313" key="9">
    <source>
        <dbReference type="EMBL" id="EID55880.1"/>
    </source>
</evidence>
<dbReference type="RefSeq" id="WP_006240079.1">
    <property type="nucleotide sequence ID" value="NZ_JH636049.1"/>
</dbReference>
<keyword evidence="5" id="KW-0046">Antibiotic resistance</keyword>
<dbReference type="eggNOG" id="COG0842">
    <property type="taxonomic scope" value="Bacteria"/>
</dbReference>
<name>I0V6X7_9PSEU</name>
<feature type="domain" description="ABC transmembrane type-2" evidence="8">
    <location>
        <begin position="43"/>
        <end position="280"/>
    </location>
</feature>
<evidence type="ECO:0000256" key="3">
    <source>
        <dbReference type="ARBA" id="ARBA00022989"/>
    </source>
</evidence>
<comment type="subcellular location">
    <subcellularLocation>
        <location evidence="6">Cell membrane</location>
        <topology evidence="6">Multi-pass membrane protein</topology>
    </subcellularLocation>
    <subcellularLocation>
        <location evidence="1">Membrane</location>
        <topology evidence="1">Multi-pass membrane protein</topology>
    </subcellularLocation>
</comment>
<organism evidence="9 10">
    <name type="scientific">Saccharomonospora xinjiangensis XJ-54</name>
    <dbReference type="NCBI Taxonomy" id="882086"/>
    <lineage>
        <taxon>Bacteria</taxon>
        <taxon>Bacillati</taxon>
        <taxon>Actinomycetota</taxon>
        <taxon>Actinomycetes</taxon>
        <taxon>Pseudonocardiales</taxon>
        <taxon>Pseudonocardiaceae</taxon>
        <taxon>Saccharomonospora</taxon>
    </lineage>
</organism>
<feature type="transmembrane region" description="Helical" evidence="6">
    <location>
        <begin position="255"/>
        <end position="274"/>
    </location>
</feature>
<keyword evidence="10" id="KW-1185">Reference proteome</keyword>
<dbReference type="Pfam" id="PF01061">
    <property type="entry name" value="ABC2_membrane"/>
    <property type="match status" value="1"/>
</dbReference>
<evidence type="ECO:0000256" key="5">
    <source>
        <dbReference type="ARBA" id="ARBA00023251"/>
    </source>
</evidence>
<dbReference type="InterPro" id="IPR051784">
    <property type="entry name" value="Nod_factor_ABC_transporter"/>
</dbReference>
<feature type="transmembrane region" description="Helical" evidence="6">
    <location>
        <begin position="188"/>
        <end position="207"/>
    </location>
</feature>
<dbReference type="PANTHER" id="PTHR43229:SF2">
    <property type="entry name" value="NODULATION PROTEIN J"/>
    <property type="match status" value="1"/>
</dbReference>
<dbReference type="PIRSF" id="PIRSF006648">
    <property type="entry name" value="DrrB"/>
    <property type="match status" value="1"/>
</dbReference>
<keyword evidence="3 6" id="KW-1133">Transmembrane helix</keyword>
<gene>
    <name evidence="9" type="ORF">SacxiDRAFT_3687</name>
</gene>
<dbReference type="EMBL" id="JH636049">
    <property type="protein sequence ID" value="EID55880.1"/>
    <property type="molecule type" value="Genomic_DNA"/>
</dbReference>
<keyword evidence="6" id="KW-0813">Transport</keyword>
<protein>
    <recommendedName>
        <fullName evidence="6">Transport permease protein</fullName>
    </recommendedName>
</protein>
<evidence type="ECO:0000256" key="4">
    <source>
        <dbReference type="ARBA" id="ARBA00023136"/>
    </source>
</evidence>
<feature type="compositionally biased region" description="Polar residues" evidence="7">
    <location>
        <begin position="1"/>
        <end position="18"/>
    </location>
</feature>
<sequence>MTTTTTNPASGAPTQAGNSLRAGLSDGMTILARNLLKLKHQPGQIVATFAFPIVSVVLFGYVFGSAIPIPGGGNYREYLMPGLFVMTSVFAVMGSLTVIAKDNGLGVMDRFRSMPMARSAVPFGQTAADLVTGAGGLAVMALCGLLFGWRAHNGLGATLAGFGVVLLLHYSVCWLGVYLGALAKNEETAARIGPLIMPITMISNVFVPTDGMPSVLQVIADWNPVSAATAACRELFGNPGLPLAEDAVWPLRHPVVATVGWCVLLLVIFVPLSIRRFRNAGL</sequence>
<evidence type="ECO:0000256" key="6">
    <source>
        <dbReference type="RuleBase" id="RU361157"/>
    </source>
</evidence>
<feature type="transmembrane region" description="Helical" evidence="6">
    <location>
        <begin position="121"/>
        <end position="147"/>
    </location>
</feature>
<accession>I0V6X7</accession>
<keyword evidence="2 6" id="KW-0812">Transmembrane</keyword>
<dbReference type="GO" id="GO:0140359">
    <property type="term" value="F:ABC-type transporter activity"/>
    <property type="evidence" value="ECO:0007669"/>
    <property type="project" value="InterPro"/>
</dbReference>
<dbReference type="STRING" id="882086.SacxiDRAFT_3687"/>
<evidence type="ECO:0000256" key="1">
    <source>
        <dbReference type="ARBA" id="ARBA00004141"/>
    </source>
</evidence>
<dbReference type="HOGENOM" id="CLU_039483_2_0_11"/>
<dbReference type="GO" id="GO:0046677">
    <property type="term" value="P:response to antibiotic"/>
    <property type="evidence" value="ECO:0007669"/>
    <property type="project" value="UniProtKB-KW"/>
</dbReference>
<feature type="region of interest" description="Disordered" evidence="7">
    <location>
        <begin position="1"/>
        <end position="20"/>
    </location>
</feature>
<evidence type="ECO:0000259" key="8">
    <source>
        <dbReference type="PROSITE" id="PS51012"/>
    </source>
</evidence>
<comment type="similarity">
    <text evidence="6">Belongs to the ABC-2 integral membrane protein family.</text>
</comment>
<evidence type="ECO:0000313" key="10">
    <source>
        <dbReference type="Proteomes" id="UP000004691"/>
    </source>
</evidence>
<feature type="transmembrane region" description="Helical" evidence="6">
    <location>
        <begin position="159"/>
        <end position="181"/>
    </location>
</feature>
<keyword evidence="4 6" id="KW-0472">Membrane</keyword>
<keyword evidence="6" id="KW-1003">Cell membrane</keyword>
<dbReference type="InterPro" id="IPR047817">
    <property type="entry name" value="ABC2_TM_bact-type"/>
</dbReference>
<evidence type="ECO:0000256" key="7">
    <source>
        <dbReference type="SAM" id="MobiDB-lite"/>
    </source>
</evidence>
<feature type="transmembrane region" description="Helical" evidence="6">
    <location>
        <begin position="79"/>
        <end position="100"/>
    </location>
</feature>
<proteinExistence type="inferred from homology"/>
<dbReference type="InterPro" id="IPR013525">
    <property type="entry name" value="ABC2_TM"/>
</dbReference>
<dbReference type="GO" id="GO:0043190">
    <property type="term" value="C:ATP-binding cassette (ABC) transporter complex"/>
    <property type="evidence" value="ECO:0007669"/>
    <property type="project" value="InterPro"/>
</dbReference>
<dbReference type="PROSITE" id="PS51012">
    <property type="entry name" value="ABC_TM2"/>
    <property type="match status" value="1"/>
</dbReference>
<reference evidence="9 10" key="1">
    <citation type="submission" date="2012-01" db="EMBL/GenBank/DDBJ databases">
        <title>Improved High-Quality Draft sequence of Saccharomonospora xinjiangensis XJ-54.</title>
        <authorList>
            <consortium name="US DOE Joint Genome Institute"/>
            <person name="Lucas S."/>
            <person name="Han J."/>
            <person name="Lapidus A."/>
            <person name="Cheng J.-F."/>
            <person name="Goodwin L."/>
            <person name="Pitluck S."/>
            <person name="Peters L."/>
            <person name="Mikhailova N."/>
            <person name="Teshima H."/>
            <person name="Detter J.C."/>
            <person name="Han C."/>
            <person name="Tapia R."/>
            <person name="Land M."/>
            <person name="Hauser L."/>
            <person name="Kyrpides N."/>
            <person name="Ivanova N."/>
            <person name="Pagani I."/>
            <person name="Brambilla E.-M."/>
            <person name="Klenk H.-P."/>
            <person name="Woyke T."/>
        </authorList>
    </citation>
    <scope>NUCLEOTIDE SEQUENCE [LARGE SCALE GENOMIC DNA]</scope>
    <source>
        <strain evidence="9 10">XJ-54</strain>
    </source>
</reference>
<evidence type="ECO:0000256" key="2">
    <source>
        <dbReference type="ARBA" id="ARBA00022692"/>
    </source>
</evidence>
<dbReference type="PANTHER" id="PTHR43229">
    <property type="entry name" value="NODULATION PROTEIN J"/>
    <property type="match status" value="1"/>
</dbReference>
<dbReference type="InterPro" id="IPR000412">
    <property type="entry name" value="ABC_2_transport"/>
</dbReference>
<dbReference type="Proteomes" id="UP000004691">
    <property type="component" value="Unassembled WGS sequence"/>
</dbReference>
<dbReference type="AlphaFoldDB" id="I0V6X7"/>
<dbReference type="OrthoDB" id="3370990at2"/>
<feature type="transmembrane region" description="Helical" evidence="6">
    <location>
        <begin position="45"/>
        <end position="67"/>
    </location>
</feature>